<keyword evidence="1" id="KW-0677">Repeat</keyword>
<evidence type="ECO:0000256" key="2">
    <source>
        <dbReference type="PROSITE-ProRule" id="PRU00708"/>
    </source>
</evidence>
<dbReference type="OrthoDB" id="1915063at2759"/>
<dbReference type="InterPro" id="IPR046848">
    <property type="entry name" value="E_motif"/>
</dbReference>
<keyword evidence="5" id="KW-1185">Reference proteome</keyword>
<dbReference type="InterPro" id="IPR002885">
    <property type="entry name" value="PPR_rpt"/>
</dbReference>
<dbReference type="PROSITE" id="PS51375">
    <property type="entry name" value="PPR"/>
    <property type="match status" value="5"/>
</dbReference>
<evidence type="ECO:0000256" key="3">
    <source>
        <dbReference type="SAM" id="MobiDB-lite"/>
    </source>
</evidence>
<dbReference type="Pfam" id="PF20431">
    <property type="entry name" value="E_motif"/>
    <property type="match status" value="1"/>
</dbReference>
<dbReference type="PANTHER" id="PTHR47926:SF496">
    <property type="entry name" value="PENTACOTRIPEPTIDE-REPEAT REGION OF PRORP DOMAIN-CONTAINING PROTEIN"/>
    <property type="match status" value="1"/>
</dbReference>
<feature type="repeat" description="PPR" evidence="2">
    <location>
        <begin position="482"/>
        <end position="516"/>
    </location>
</feature>
<evidence type="ECO:0000313" key="4">
    <source>
        <dbReference type="EMBL" id="KAG6470921.1"/>
    </source>
</evidence>
<dbReference type="InterPro" id="IPR046960">
    <property type="entry name" value="PPR_At4g14850-like_plant"/>
</dbReference>
<feature type="repeat" description="PPR" evidence="2">
    <location>
        <begin position="684"/>
        <end position="718"/>
    </location>
</feature>
<dbReference type="AlphaFoldDB" id="A0A8J5BEZ9"/>
<feature type="repeat" description="PPR" evidence="2">
    <location>
        <begin position="384"/>
        <end position="418"/>
    </location>
</feature>
<gene>
    <name evidence="4" type="ORF">ZIOFF_072008</name>
</gene>
<comment type="caution">
    <text evidence="4">The sequence shown here is derived from an EMBL/GenBank/DDBJ whole genome shotgun (WGS) entry which is preliminary data.</text>
</comment>
<feature type="region of interest" description="Disordered" evidence="3">
    <location>
        <begin position="62"/>
        <end position="82"/>
    </location>
</feature>
<dbReference type="GO" id="GO:0009451">
    <property type="term" value="P:RNA modification"/>
    <property type="evidence" value="ECO:0007669"/>
    <property type="project" value="InterPro"/>
</dbReference>
<organism evidence="4 5">
    <name type="scientific">Zingiber officinale</name>
    <name type="common">Ginger</name>
    <name type="synonym">Amomum zingiber</name>
    <dbReference type="NCBI Taxonomy" id="94328"/>
    <lineage>
        <taxon>Eukaryota</taxon>
        <taxon>Viridiplantae</taxon>
        <taxon>Streptophyta</taxon>
        <taxon>Embryophyta</taxon>
        <taxon>Tracheophyta</taxon>
        <taxon>Spermatophyta</taxon>
        <taxon>Magnoliopsida</taxon>
        <taxon>Liliopsida</taxon>
        <taxon>Zingiberales</taxon>
        <taxon>Zingiberaceae</taxon>
        <taxon>Zingiber</taxon>
    </lineage>
</organism>
<dbReference type="FunFam" id="1.25.40.10:FF:000073">
    <property type="entry name" value="Pentatricopeptide repeat-containing protein chloroplastic"/>
    <property type="match status" value="2"/>
</dbReference>
<dbReference type="FunFam" id="1.25.40.10:FF:000158">
    <property type="entry name" value="pentatricopeptide repeat-containing protein At2g33680"/>
    <property type="match status" value="1"/>
</dbReference>
<name>A0A8J5BEZ9_ZINOF</name>
<dbReference type="PANTHER" id="PTHR47926">
    <property type="entry name" value="PENTATRICOPEPTIDE REPEAT-CONTAINING PROTEIN"/>
    <property type="match status" value="1"/>
</dbReference>
<proteinExistence type="predicted"/>
<reference evidence="4 5" key="1">
    <citation type="submission" date="2020-08" db="EMBL/GenBank/DDBJ databases">
        <title>Plant Genome Project.</title>
        <authorList>
            <person name="Zhang R.-G."/>
        </authorList>
    </citation>
    <scope>NUCLEOTIDE SEQUENCE [LARGE SCALE GENOMIC DNA]</scope>
    <source>
        <tissue evidence="4">Rhizome</tissue>
    </source>
</reference>
<dbReference type="Pfam" id="PF01535">
    <property type="entry name" value="PPR"/>
    <property type="match status" value="2"/>
</dbReference>
<evidence type="ECO:0008006" key="6">
    <source>
        <dbReference type="Google" id="ProtNLM"/>
    </source>
</evidence>
<dbReference type="GO" id="GO:0003723">
    <property type="term" value="F:RNA binding"/>
    <property type="evidence" value="ECO:0007669"/>
    <property type="project" value="InterPro"/>
</dbReference>
<accession>A0A8J5BEZ9</accession>
<feature type="repeat" description="PPR" evidence="2">
    <location>
        <begin position="719"/>
        <end position="754"/>
    </location>
</feature>
<dbReference type="GO" id="GO:0099402">
    <property type="term" value="P:plant organ development"/>
    <property type="evidence" value="ECO:0007669"/>
    <property type="project" value="UniProtKB-ARBA"/>
</dbReference>
<dbReference type="EMBL" id="JACMSC010000021">
    <property type="protein sequence ID" value="KAG6470921.1"/>
    <property type="molecule type" value="Genomic_DNA"/>
</dbReference>
<dbReference type="Pfam" id="PF13041">
    <property type="entry name" value="PPR_2"/>
    <property type="match status" value="3"/>
</dbReference>
<evidence type="ECO:0000313" key="5">
    <source>
        <dbReference type="Proteomes" id="UP000734854"/>
    </source>
</evidence>
<sequence length="862" mass="94814">MRNLLPFASDLVWISPSILNNLLRLQIHAAHPPPSPFPICASVLRAHIHTLLSTGTAPGAPATASNSDIHAASPPSGKSCTSGGVRDARCMFDEMPQRDSSIAGFCRMRSSGLRPDQFTYRHAVSACATSLNLGLAEQLYALVIKDGFCSDGYVCSRLIDVFSAHGRLDDALGVLWQGAARNVVCWNMIITGAVRNGEIYLALYLFRLMVDFCNPNPFTLSSILCACASSGKLEAGEAAHGWAIKNDAVADVFVATAIVDMYVKCGVMDAAMRQFSSIAIRNVVTWTAVISGFVQKGEFVDALLLFKQMLSSGIEINKFTLTSVLLACSKSSTAMETDQVHCLIMKKGLHVDFEVKDALLRTYGKFGYITYVNRVFEETGTVQSASTWSALVCSLAENKCLIRSMQLFCWMFSEGLKPDKNCCSCILSIVDHVDFGRQIHSYSIKFGGVHDTLLGNALFTMYSKCGSLEESYQFFMTIKEKDRISFTSMISGFVGYGHTDEAFQLFRDMMEEKVIPDNMTISSILMACHGEYSLTKGKELHGYALRNGFLIDPPLGSALVSMYLQCKRPVLAKQVFDGVSPKDQVMWSSLVSGFASNGYSEEALMELPCLVSAGFEVDQYACSSLLRVCTNLWRPSIGEQLHALSLKRNTISCILVSSAFLTLYAKIGRIDDSCRIFNETEDPDVVMWTSIVDAYARHGNGIQALEMFRLMKENGVRPDLVTFVSVLSACSRNGLVEEGFRHFNSMSSDYGIRPESHHFACMVDLLGRSGRLKEVASFISMMPFKPDLLVWSTLLGACKLHGDVQLGNLAAKEILELEPQDSATLVSLSNISAELGDWEHVTMIRSPMKGTRLKKEPGWSVT</sequence>
<protein>
    <recommendedName>
        <fullName evidence="6">Pentatricopeptide repeat-containing protein</fullName>
    </recommendedName>
</protein>
<dbReference type="Proteomes" id="UP000734854">
    <property type="component" value="Unassembled WGS sequence"/>
</dbReference>
<dbReference type="NCBIfam" id="TIGR00756">
    <property type="entry name" value="PPR"/>
    <property type="match status" value="4"/>
</dbReference>
<feature type="repeat" description="PPR" evidence="2">
    <location>
        <begin position="282"/>
        <end position="316"/>
    </location>
</feature>
<evidence type="ECO:0000256" key="1">
    <source>
        <dbReference type="ARBA" id="ARBA00022737"/>
    </source>
</evidence>